<accession>A0ABN1KI48</accession>
<sequence>MSSLALSPLSSSDATAAEPADLPARGTSPVTAVATALRAALTPLIAELAGMPPRPIRLMRSAGLDKSLASRLVQATRAESDAEFLHRLPSPTGLRMLIDGAQGHADEALVSPLAAAIDAFQSLLDRLPGGRQGLDAQLGANEEDVRARREHMARQASFKAVSFLFGHYAETVSTALFIVPSPDGRHLDFIEVHRRIGLQRVTPGTAVPLLSLHVQDEVAPDGEEPRMRSLAGRPGTDDAADFILAEASGQPLPALQLEREGRINTFVLPGDSAAIPSPLTTAFRADRGHQLDDAASSQILRIYMLHTPCHRLVRDVFMAESLWPRARPRITFFLPGPTGVPLAPPDPTHRHYRQLNLSATIDPLPHGMPDDSKPWALAGVPDHQDTLALALQRAGLSGQRFRGWRCEMAYPVPLIEMQIVIDNIDPAASAAS</sequence>
<evidence type="ECO:0000313" key="3">
    <source>
        <dbReference type="Proteomes" id="UP001500279"/>
    </source>
</evidence>
<name>A0ABN1KI48_9BURK</name>
<comment type="caution">
    <text evidence="2">The sequence shown here is derived from an EMBL/GenBank/DDBJ whole genome shotgun (WGS) entry which is preliminary data.</text>
</comment>
<evidence type="ECO:0000256" key="1">
    <source>
        <dbReference type="SAM" id="MobiDB-lite"/>
    </source>
</evidence>
<feature type="region of interest" description="Disordered" evidence="1">
    <location>
        <begin position="1"/>
        <end position="26"/>
    </location>
</feature>
<protein>
    <submittedName>
        <fullName evidence="2">Uncharacterized protein</fullName>
    </submittedName>
</protein>
<keyword evidence="3" id="KW-1185">Reference proteome</keyword>
<dbReference type="RefSeq" id="WP_231010238.1">
    <property type="nucleotide sequence ID" value="NZ_BAAAEW010000047.1"/>
</dbReference>
<evidence type="ECO:0000313" key="2">
    <source>
        <dbReference type="EMBL" id="GAA0767567.1"/>
    </source>
</evidence>
<dbReference type="Proteomes" id="UP001500279">
    <property type="component" value="Unassembled WGS sequence"/>
</dbReference>
<reference evidence="2 3" key="1">
    <citation type="journal article" date="2019" name="Int. J. Syst. Evol. Microbiol.">
        <title>The Global Catalogue of Microorganisms (GCM) 10K type strain sequencing project: providing services to taxonomists for standard genome sequencing and annotation.</title>
        <authorList>
            <consortium name="The Broad Institute Genomics Platform"/>
            <consortium name="The Broad Institute Genome Sequencing Center for Infectious Disease"/>
            <person name="Wu L."/>
            <person name="Ma J."/>
        </authorList>
    </citation>
    <scope>NUCLEOTIDE SEQUENCE [LARGE SCALE GENOMIC DNA]</scope>
    <source>
        <strain evidence="2 3">JCM 15503</strain>
    </source>
</reference>
<proteinExistence type="predicted"/>
<feature type="compositionally biased region" description="Low complexity" evidence="1">
    <location>
        <begin position="1"/>
        <end position="17"/>
    </location>
</feature>
<organism evidence="2 3">
    <name type="scientific">Ideonella azotifigens</name>
    <dbReference type="NCBI Taxonomy" id="513160"/>
    <lineage>
        <taxon>Bacteria</taxon>
        <taxon>Pseudomonadati</taxon>
        <taxon>Pseudomonadota</taxon>
        <taxon>Betaproteobacteria</taxon>
        <taxon>Burkholderiales</taxon>
        <taxon>Sphaerotilaceae</taxon>
        <taxon>Ideonella</taxon>
    </lineage>
</organism>
<dbReference type="EMBL" id="BAAAEW010000047">
    <property type="protein sequence ID" value="GAA0767567.1"/>
    <property type="molecule type" value="Genomic_DNA"/>
</dbReference>
<gene>
    <name evidence="2" type="ORF">GCM10009107_56600</name>
</gene>